<dbReference type="Proteomes" id="UP000228945">
    <property type="component" value="Chromosome"/>
</dbReference>
<dbReference type="OrthoDB" id="9814069at2"/>
<evidence type="ECO:0008006" key="4">
    <source>
        <dbReference type="Google" id="ProtNLM"/>
    </source>
</evidence>
<dbReference type="GO" id="GO:0005576">
    <property type="term" value="C:extracellular region"/>
    <property type="evidence" value="ECO:0007669"/>
    <property type="project" value="TreeGrafter"/>
</dbReference>
<evidence type="ECO:0000256" key="1">
    <source>
        <dbReference type="SAM" id="SignalP"/>
    </source>
</evidence>
<protein>
    <recommendedName>
        <fullName evidence="4">Lysozyme inhibitor LprI N-terminal domain-containing protein</fullName>
    </recommendedName>
</protein>
<dbReference type="InterPro" id="IPR052755">
    <property type="entry name" value="Lysozyme_Inhibitor_LprI"/>
</dbReference>
<dbReference type="RefSeq" id="WP_099623519.1">
    <property type="nucleotide sequence ID" value="NZ_CP024201.1"/>
</dbReference>
<proteinExistence type="predicted"/>
<dbReference type="AlphaFoldDB" id="A0A2D2B1Z4"/>
<gene>
    <name evidence="2" type="ORF">CSW64_18695</name>
</gene>
<feature type="signal peptide" evidence="1">
    <location>
        <begin position="1"/>
        <end position="24"/>
    </location>
</feature>
<evidence type="ECO:0000313" key="2">
    <source>
        <dbReference type="EMBL" id="ATQ44271.1"/>
    </source>
</evidence>
<sequence>MSLRSILPSALLALVAGSAAPALAAERPSFDCAKAKSPVEGAICASPQLAKLDRDMAAAYARAAAATSAPVTLRATQRDFLARRGRDEEGKPEKTVNVPALADLYKAQIESLTAEAQQGERARSSSIALGDLARQCAVVALEKCKVDSSGTVAGSGPYGGLSYQIQVPANDDEWTRGVVVLRNEGGRLKPVIWNFEGDLPGTPEVVRTPAGPLLIVPSRHGGTGSYNAELVFRPVQGGWRDLERDAWQAAFNKQLPEGLGVWKGVQFDWTDLSLVTGLWKDDDANCCPTGGMAEAKLAVEGDRLALKSMSVDRTPPKE</sequence>
<dbReference type="KEGG" id="cmb:CSW64_18695"/>
<accession>A0A2D2B1Z4</accession>
<dbReference type="PANTHER" id="PTHR37549">
    <property type="entry name" value="LIPOPROTEIN LPRI"/>
    <property type="match status" value="1"/>
</dbReference>
<keyword evidence="3" id="KW-1185">Reference proteome</keyword>
<keyword evidence="1" id="KW-0732">Signal</keyword>
<name>A0A2D2B1Z4_9CAUL</name>
<organism evidence="2 3">
    <name type="scientific">Caulobacter mirabilis</name>
    <dbReference type="NCBI Taxonomy" id="69666"/>
    <lineage>
        <taxon>Bacteria</taxon>
        <taxon>Pseudomonadati</taxon>
        <taxon>Pseudomonadota</taxon>
        <taxon>Alphaproteobacteria</taxon>
        <taxon>Caulobacterales</taxon>
        <taxon>Caulobacteraceae</taxon>
        <taxon>Caulobacter</taxon>
    </lineage>
</organism>
<dbReference type="EMBL" id="CP024201">
    <property type="protein sequence ID" value="ATQ44271.1"/>
    <property type="molecule type" value="Genomic_DNA"/>
</dbReference>
<dbReference type="PANTHER" id="PTHR37549:SF1">
    <property type="entry name" value="LIPOPROTEIN LPRI"/>
    <property type="match status" value="1"/>
</dbReference>
<reference evidence="2 3" key="1">
    <citation type="submission" date="2017-10" db="EMBL/GenBank/DDBJ databases">
        <title>Genome sequence of Caulobacter mirabilis FWC38.</title>
        <authorList>
            <person name="Fiebig A."/>
            <person name="Crosson S."/>
        </authorList>
    </citation>
    <scope>NUCLEOTIDE SEQUENCE [LARGE SCALE GENOMIC DNA]</scope>
    <source>
        <strain evidence="2 3">FWC 38</strain>
    </source>
</reference>
<evidence type="ECO:0000313" key="3">
    <source>
        <dbReference type="Proteomes" id="UP000228945"/>
    </source>
</evidence>
<feature type="chain" id="PRO_5013810233" description="Lysozyme inhibitor LprI N-terminal domain-containing protein" evidence="1">
    <location>
        <begin position="25"/>
        <end position="318"/>
    </location>
</feature>